<dbReference type="CDD" id="cd06503">
    <property type="entry name" value="ATP-synt_Fo_b"/>
    <property type="match status" value="1"/>
</dbReference>
<evidence type="ECO:0000256" key="9">
    <source>
        <dbReference type="ARBA" id="ARBA00023065"/>
    </source>
</evidence>
<keyword evidence="19" id="KW-1185">Reference proteome</keyword>
<evidence type="ECO:0000256" key="16">
    <source>
        <dbReference type="RuleBase" id="RU003848"/>
    </source>
</evidence>
<evidence type="ECO:0000256" key="8">
    <source>
        <dbReference type="ARBA" id="ARBA00022989"/>
    </source>
</evidence>
<evidence type="ECO:0000313" key="18">
    <source>
        <dbReference type="EMBL" id="QBK29933.1"/>
    </source>
</evidence>
<dbReference type="OrthoDB" id="9805716at2"/>
<evidence type="ECO:0000256" key="13">
    <source>
        <dbReference type="ARBA" id="ARBA00025614"/>
    </source>
</evidence>
<keyword evidence="7 15" id="KW-0375">Hydrogen ion transport</keyword>
<sequence>MFVTTALAATTEAAQEGSGAFPPFDSATYASQLFWLAITFGIFYWFIARVISPRIGEILETRQDRIAGDLDMARDLQRQADEAHAAYEQELAQARSTAGEIGQKARDKAKAEAEAERQKVEADLAKKLDEAEKRIASIREKAMAEVGTIAGDTTGEIVDRLVGAKVSKDELAKAIETARR</sequence>
<keyword evidence="11 15" id="KW-0066">ATP synthesis</keyword>
<evidence type="ECO:0000256" key="17">
    <source>
        <dbReference type="SAM" id="MobiDB-lite"/>
    </source>
</evidence>
<evidence type="ECO:0000256" key="14">
    <source>
        <dbReference type="ARBA" id="ARBA00025830"/>
    </source>
</evidence>
<dbReference type="PANTHER" id="PTHR33445">
    <property type="entry name" value="ATP SYNTHASE SUBUNIT B', CHLOROPLASTIC"/>
    <property type="match status" value="1"/>
</dbReference>
<dbReference type="HAMAP" id="MF_01398">
    <property type="entry name" value="ATP_synth_b_bprime"/>
    <property type="match status" value="1"/>
</dbReference>
<dbReference type="GO" id="GO:0046961">
    <property type="term" value="F:proton-transporting ATPase activity, rotational mechanism"/>
    <property type="evidence" value="ECO:0007669"/>
    <property type="project" value="TreeGrafter"/>
</dbReference>
<evidence type="ECO:0000256" key="10">
    <source>
        <dbReference type="ARBA" id="ARBA00023136"/>
    </source>
</evidence>
<dbReference type="InterPro" id="IPR050059">
    <property type="entry name" value="ATP_synthase_B_chain"/>
</dbReference>
<evidence type="ECO:0000256" key="2">
    <source>
        <dbReference type="ARBA" id="ARBA00005513"/>
    </source>
</evidence>
<evidence type="ECO:0000256" key="5">
    <source>
        <dbReference type="ARBA" id="ARBA00022547"/>
    </source>
</evidence>
<dbReference type="PANTHER" id="PTHR33445:SF1">
    <property type="entry name" value="ATP SYNTHASE SUBUNIT B"/>
    <property type="match status" value="1"/>
</dbReference>
<reference evidence="18 19" key="1">
    <citation type="journal article" date="2017" name="Int. J. Syst. Evol. Microbiol.">
        <title>Roseitalea porphyridii gen. nov., sp. nov., isolated from a red alga, and reclassification of Hoeflea suaedae Chung et al. 2013 as Pseudohoeflea suaedae gen. nov., comb. nov.</title>
        <authorList>
            <person name="Hyeon J.W."/>
            <person name="Jeong S.E."/>
            <person name="Baek K."/>
            <person name="Jeon C.O."/>
        </authorList>
    </citation>
    <scope>NUCLEOTIDE SEQUENCE [LARGE SCALE GENOMIC DNA]</scope>
    <source>
        <strain evidence="18 19">MA7-20</strain>
    </source>
</reference>
<dbReference type="RefSeq" id="WP_131615641.1">
    <property type="nucleotide sequence ID" value="NZ_CP036532.1"/>
</dbReference>
<accession>A0A4P6UZJ1</accession>
<dbReference type="EMBL" id="CP036532">
    <property type="protein sequence ID" value="QBK29933.1"/>
    <property type="molecule type" value="Genomic_DNA"/>
</dbReference>
<comment type="similarity">
    <text evidence="2 15 16">Belongs to the ATPase B chain family.</text>
</comment>
<dbReference type="Pfam" id="PF00430">
    <property type="entry name" value="ATP-synt_B"/>
    <property type="match status" value="1"/>
</dbReference>
<evidence type="ECO:0000256" key="4">
    <source>
        <dbReference type="ARBA" id="ARBA00022475"/>
    </source>
</evidence>
<proteinExistence type="inferred from homology"/>
<dbReference type="GO" id="GO:0045259">
    <property type="term" value="C:proton-transporting ATP synthase complex"/>
    <property type="evidence" value="ECO:0007669"/>
    <property type="project" value="UniProtKB-KW"/>
</dbReference>
<dbReference type="Gene3D" id="6.10.250.1580">
    <property type="match status" value="1"/>
</dbReference>
<evidence type="ECO:0000256" key="7">
    <source>
        <dbReference type="ARBA" id="ARBA00022781"/>
    </source>
</evidence>
<keyword evidence="8 15" id="KW-1133">Transmembrane helix</keyword>
<dbReference type="GeneID" id="90766559"/>
<dbReference type="InterPro" id="IPR002146">
    <property type="entry name" value="ATP_synth_b/b'su_bac/chlpt"/>
</dbReference>
<protein>
    <recommendedName>
        <fullName evidence="15">ATP synthase subunit b</fullName>
    </recommendedName>
    <alternativeName>
        <fullName evidence="15">ATP synthase F(0) sector subunit b</fullName>
    </alternativeName>
    <alternativeName>
        <fullName evidence="15">ATPase subunit I</fullName>
    </alternativeName>
    <alternativeName>
        <fullName evidence="15">F-type ATPase subunit b</fullName>
        <shortName evidence="15">F-ATPase subunit b</shortName>
    </alternativeName>
</protein>
<keyword evidence="4 15" id="KW-1003">Cell membrane</keyword>
<evidence type="ECO:0000256" key="15">
    <source>
        <dbReference type="HAMAP-Rule" id="MF_01398"/>
    </source>
</evidence>
<comment type="subunit">
    <text evidence="14 15">F-type ATPases have 2 components, F(1) - the catalytic core - and F(0) - the membrane proton channel. F(1) has five subunits: alpha(3), beta(3), gamma(1), delta(1), epsilon(1). F(0) has three main subunits: a(1), b(2) and c(10-14). The alpha and beta chains form an alternating ring which encloses part of the gamma chain. F(1) is attached to F(0) by a central stalk formed by the gamma and epsilon chains, while a peripheral stalk is formed by the delta and b chains.</text>
</comment>
<dbReference type="KEGG" id="rpod:E0E05_04555"/>
<dbReference type="NCBIfam" id="NF006612">
    <property type="entry name" value="PRK09174.1"/>
    <property type="match status" value="1"/>
</dbReference>
<keyword evidence="10 15" id="KW-0472">Membrane</keyword>
<feature type="compositionally biased region" description="Basic and acidic residues" evidence="17">
    <location>
        <begin position="103"/>
        <end position="114"/>
    </location>
</feature>
<evidence type="ECO:0000256" key="11">
    <source>
        <dbReference type="ARBA" id="ARBA00023310"/>
    </source>
</evidence>
<dbReference type="Proteomes" id="UP000293719">
    <property type="component" value="Chromosome"/>
</dbReference>
<keyword evidence="6 15" id="KW-0812">Transmembrane</keyword>
<keyword evidence="5 15" id="KW-0138">CF(0)</keyword>
<keyword evidence="9 15" id="KW-0406">Ion transport</keyword>
<evidence type="ECO:0000256" key="12">
    <source>
        <dbReference type="ARBA" id="ARBA00025198"/>
    </source>
</evidence>
<keyword evidence="3 15" id="KW-0813">Transport</keyword>
<evidence type="ECO:0000313" key="19">
    <source>
        <dbReference type="Proteomes" id="UP000293719"/>
    </source>
</evidence>
<comment type="function">
    <text evidence="12 15">F(1)F(0) ATP synthase produces ATP from ADP in the presence of a proton or sodium gradient. F-type ATPases consist of two structural domains, F(1) containing the extramembraneous catalytic core and F(0) containing the membrane proton channel, linked together by a central stalk and a peripheral stalk. During catalysis, ATP synthesis in the catalytic domain of F(1) is coupled via a rotary mechanism of the central stalk subunits to proton translocation.</text>
</comment>
<organism evidence="18 19">
    <name type="scientific">Roseitalea porphyridii</name>
    <dbReference type="NCBI Taxonomy" id="1852022"/>
    <lineage>
        <taxon>Bacteria</taxon>
        <taxon>Pseudomonadati</taxon>
        <taxon>Pseudomonadota</taxon>
        <taxon>Alphaproteobacteria</taxon>
        <taxon>Hyphomicrobiales</taxon>
        <taxon>Ahrensiaceae</taxon>
        <taxon>Roseitalea</taxon>
    </lineage>
</organism>
<gene>
    <name evidence="15" type="primary">atpF</name>
    <name evidence="18" type="ORF">E0E05_04555</name>
</gene>
<feature type="region of interest" description="Disordered" evidence="17">
    <location>
        <begin position="94"/>
        <end position="114"/>
    </location>
</feature>
<dbReference type="AlphaFoldDB" id="A0A4P6UZJ1"/>
<comment type="function">
    <text evidence="13">Component of the F(0) channel, it forms part of the peripheral stalk, linking F(1) to F(0). The b'-subunit is a diverged and duplicated form of b found in plants and photosynthetic bacteria.</text>
</comment>
<evidence type="ECO:0000256" key="3">
    <source>
        <dbReference type="ARBA" id="ARBA00022448"/>
    </source>
</evidence>
<evidence type="ECO:0000256" key="6">
    <source>
        <dbReference type="ARBA" id="ARBA00022692"/>
    </source>
</evidence>
<feature type="transmembrane region" description="Helical" evidence="15">
    <location>
        <begin position="29"/>
        <end position="47"/>
    </location>
</feature>
<name>A0A4P6UZJ1_9HYPH</name>
<dbReference type="GO" id="GO:0046933">
    <property type="term" value="F:proton-transporting ATP synthase activity, rotational mechanism"/>
    <property type="evidence" value="ECO:0007669"/>
    <property type="project" value="UniProtKB-UniRule"/>
</dbReference>
<evidence type="ECO:0000256" key="1">
    <source>
        <dbReference type="ARBA" id="ARBA00004377"/>
    </source>
</evidence>
<comment type="subcellular location">
    <subcellularLocation>
        <location evidence="1">Cell inner membrane</location>
        <topology evidence="1">Single-pass membrane protein</topology>
    </subcellularLocation>
    <subcellularLocation>
        <location evidence="15">Cell membrane</location>
        <topology evidence="15">Single-pass membrane protein</topology>
    </subcellularLocation>
</comment>
<dbReference type="GO" id="GO:0005886">
    <property type="term" value="C:plasma membrane"/>
    <property type="evidence" value="ECO:0007669"/>
    <property type="project" value="UniProtKB-SubCell"/>
</dbReference>